<sequence length="149" mass="17330">MIDAIRQFFSEHIEGNEAVEDSKNELRLAAAALMYETAMADYDLGQEEQTLIQKLVSEQFELTQAEANELLALAQSQVRDATDLHGFTTLINRNWTLEERTLLVDSMWQVVYADGRLDDHEVHLMRKIQRLLYIPHRDFVASKLRHKRS</sequence>
<organism evidence="2">
    <name type="scientific">hydrothermal vent metagenome</name>
    <dbReference type="NCBI Taxonomy" id="652676"/>
    <lineage>
        <taxon>unclassified sequences</taxon>
        <taxon>metagenomes</taxon>
        <taxon>ecological metagenomes</taxon>
    </lineage>
</organism>
<proteinExistence type="predicted"/>
<dbReference type="AlphaFoldDB" id="A0A160TTZ7"/>
<dbReference type="Gene3D" id="1.10.3680.10">
    <property type="entry name" value="TerB-like"/>
    <property type="match status" value="1"/>
</dbReference>
<feature type="domain" description="Co-chaperone DjlA N-terminal" evidence="1">
    <location>
        <begin position="27"/>
        <end position="141"/>
    </location>
</feature>
<gene>
    <name evidence="2" type="ORF">MGWOODY_XGa2879</name>
</gene>
<dbReference type="InterPro" id="IPR029024">
    <property type="entry name" value="TerB-like"/>
</dbReference>
<dbReference type="EMBL" id="CZRL01000098">
    <property type="protein sequence ID" value="CUS53787.1"/>
    <property type="molecule type" value="Genomic_DNA"/>
</dbReference>
<evidence type="ECO:0000313" key="2">
    <source>
        <dbReference type="EMBL" id="CUS53787.1"/>
    </source>
</evidence>
<protein>
    <recommendedName>
        <fullName evidence="1">Co-chaperone DjlA N-terminal domain-containing protein</fullName>
    </recommendedName>
</protein>
<evidence type="ECO:0000259" key="1">
    <source>
        <dbReference type="Pfam" id="PF05099"/>
    </source>
</evidence>
<reference evidence="2" key="1">
    <citation type="submission" date="2015-10" db="EMBL/GenBank/DDBJ databases">
        <authorList>
            <person name="Gilbert D.G."/>
        </authorList>
    </citation>
    <scope>NUCLEOTIDE SEQUENCE</scope>
</reference>
<dbReference type="CDD" id="cd07313">
    <property type="entry name" value="terB_like_2"/>
    <property type="match status" value="1"/>
</dbReference>
<dbReference type="InterPro" id="IPR007791">
    <property type="entry name" value="DjlA_N"/>
</dbReference>
<accession>A0A160TTZ7</accession>
<dbReference type="SUPFAM" id="SSF158682">
    <property type="entry name" value="TerB-like"/>
    <property type="match status" value="1"/>
</dbReference>
<name>A0A160TTZ7_9ZZZZ</name>
<dbReference type="Pfam" id="PF05099">
    <property type="entry name" value="TerB"/>
    <property type="match status" value="1"/>
</dbReference>